<dbReference type="PROSITE" id="PS51419">
    <property type="entry name" value="RAB"/>
    <property type="match status" value="1"/>
</dbReference>
<dbReference type="InterPro" id="IPR001806">
    <property type="entry name" value="Small_GTPase"/>
</dbReference>
<keyword evidence="8" id="KW-0449">Lipoprotein</keyword>
<evidence type="ECO:0000313" key="10">
    <source>
        <dbReference type="EMBL" id="KIO03869.1"/>
    </source>
</evidence>
<dbReference type="PRINTS" id="PR00449">
    <property type="entry name" value="RASTRNSFRMNG"/>
</dbReference>
<dbReference type="Proteomes" id="UP000054217">
    <property type="component" value="Unassembled WGS sequence"/>
</dbReference>
<dbReference type="PANTHER" id="PTHR24072">
    <property type="entry name" value="RHO FAMILY GTPASE"/>
    <property type="match status" value="1"/>
</dbReference>
<keyword evidence="4" id="KW-0488">Methylation</keyword>
<dbReference type="GO" id="GO:0003924">
    <property type="term" value="F:GTPase activity"/>
    <property type="evidence" value="ECO:0007669"/>
    <property type="project" value="InterPro"/>
</dbReference>
<evidence type="ECO:0000256" key="4">
    <source>
        <dbReference type="ARBA" id="ARBA00022481"/>
    </source>
</evidence>
<dbReference type="EMBL" id="KN831974">
    <property type="protein sequence ID" value="KIO03869.1"/>
    <property type="molecule type" value="Genomic_DNA"/>
</dbReference>
<dbReference type="GO" id="GO:0005525">
    <property type="term" value="F:GTP binding"/>
    <property type="evidence" value="ECO:0007669"/>
    <property type="project" value="UniProtKB-KW"/>
</dbReference>
<keyword evidence="3" id="KW-1003">Cell membrane</keyword>
<evidence type="ECO:0008006" key="12">
    <source>
        <dbReference type="Google" id="ProtNLM"/>
    </source>
</evidence>
<dbReference type="PROSITE" id="PS51421">
    <property type="entry name" value="RAS"/>
    <property type="match status" value="1"/>
</dbReference>
<dbReference type="HOGENOM" id="CLU_041217_21_2_1"/>
<dbReference type="FunFam" id="3.40.50.300:FF:000329">
    <property type="entry name" value="GTP-binding protein rhoA"/>
    <property type="match status" value="1"/>
</dbReference>
<dbReference type="SMART" id="SM00175">
    <property type="entry name" value="RAB"/>
    <property type="match status" value="1"/>
</dbReference>
<evidence type="ECO:0000256" key="1">
    <source>
        <dbReference type="ARBA" id="ARBA00004193"/>
    </source>
</evidence>
<keyword evidence="5" id="KW-0547">Nucleotide-binding</keyword>
<dbReference type="GO" id="GO:0005886">
    <property type="term" value="C:plasma membrane"/>
    <property type="evidence" value="ECO:0007669"/>
    <property type="project" value="UniProtKB-SubCell"/>
</dbReference>
<reference evidence="11" key="2">
    <citation type="submission" date="2015-01" db="EMBL/GenBank/DDBJ databases">
        <title>Evolutionary Origins and Diversification of the Mycorrhizal Mutualists.</title>
        <authorList>
            <consortium name="DOE Joint Genome Institute"/>
            <consortium name="Mycorrhizal Genomics Consortium"/>
            <person name="Kohler A."/>
            <person name="Kuo A."/>
            <person name="Nagy L.G."/>
            <person name="Floudas D."/>
            <person name="Copeland A."/>
            <person name="Barry K.W."/>
            <person name="Cichocki N."/>
            <person name="Veneault-Fourrey C."/>
            <person name="LaButti K."/>
            <person name="Lindquist E.A."/>
            <person name="Lipzen A."/>
            <person name="Lundell T."/>
            <person name="Morin E."/>
            <person name="Murat C."/>
            <person name="Riley R."/>
            <person name="Ohm R."/>
            <person name="Sun H."/>
            <person name="Tunlid A."/>
            <person name="Henrissat B."/>
            <person name="Grigoriev I.V."/>
            <person name="Hibbett D.S."/>
            <person name="Martin F."/>
        </authorList>
    </citation>
    <scope>NUCLEOTIDE SEQUENCE [LARGE SCALE GENOMIC DNA]</scope>
    <source>
        <strain evidence="11">Marx 270</strain>
    </source>
</reference>
<evidence type="ECO:0000313" key="11">
    <source>
        <dbReference type="Proteomes" id="UP000054217"/>
    </source>
</evidence>
<dbReference type="InterPro" id="IPR027417">
    <property type="entry name" value="P-loop_NTPase"/>
</dbReference>
<dbReference type="Pfam" id="PF00071">
    <property type="entry name" value="Ras"/>
    <property type="match status" value="1"/>
</dbReference>
<dbReference type="GO" id="GO:0007264">
    <property type="term" value="P:small GTPase-mediated signal transduction"/>
    <property type="evidence" value="ECO:0007669"/>
    <property type="project" value="InterPro"/>
</dbReference>
<sequence>MSEIRRKLVIVGDGACGKTCLLIVFSKGTFPEVYVPTVFENYVADVEVDGKHVELALWDTAGQEDYDRLRPLSYPDSHVILICFAVDSPDSLDNVQEKWISEVMHFCAGLPIILVGCKKDLRRDPRVIEDLRKTGQRPGMAVANKIGAKHYLECSARTGEGVREVFQYATRAALLSRPKSNKRHGCVVL</sequence>
<gene>
    <name evidence="10" type="ORF">M404DRAFT_1001034</name>
</gene>
<dbReference type="InterPro" id="IPR003578">
    <property type="entry name" value="Small_GTPase_Rho"/>
</dbReference>
<comment type="similarity">
    <text evidence="2">Belongs to the small GTPase superfamily. Rho family.</text>
</comment>
<evidence type="ECO:0000256" key="7">
    <source>
        <dbReference type="ARBA" id="ARBA00023136"/>
    </source>
</evidence>
<keyword evidence="7" id="KW-0472">Membrane</keyword>
<evidence type="ECO:0000256" key="3">
    <source>
        <dbReference type="ARBA" id="ARBA00022475"/>
    </source>
</evidence>
<dbReference type="InParanoid" id="A0A0C3P8R6"/>
<keyword evidence="6" id="KW-0342">GTP-binding</keyword>
<protein>
    <recommendedName>
        <fullName evidence="12">Small GTPase-binding protein</fullName>
    </recommendedName>
</protein>
<organism evidence="10 11">
    <name type="scientific">Pisolithus tinctorius Marx 270</name>
    <dbReference type="NCBI Taxonomy" id="870435"/>
    <lineage>
        <taxon>Eukaryota</taxon>
        <taxon>Fungi</taxon>
        <taxon>Dikarya</taxon>
        <taxon>Basidiomycota</taxon>
        <taxon>Agaricomycotina</taxon>
        <taxon>Agaricomycetes</taxon>
        <taxon>Agaricomycetidae</taxon>
        <taxon>Boletales</taxon>
        <taxon>Sclerodermatineae</taxon>
        <taxon>Pisolithaceae</taxon>
        <taxon>Pisolithus</taxon>
    </lineage>
</organism>
<keyword evidence="11" id="KW-1185">Reference proteome</keyword>
<dbReference type="SUPFAM" id="SSF52540">
    <property type="entry name" value="P-loop containing nucleoside triphosphate hydrolases"/>
    <property type="match status" value="1"/>
</dbReference>
<dbReference type="PROSITE" id="PS51420">
    <property type="entry name" value="RHO"/>
    <property type="match status" value="1"/>
</dbReference>
<comment type="subcellular location">
    <subcellularLocation>
        <location evidence="1">Cell membrane</location>
        <topology evidence="1">Lipid-anchor</topology>
    </subcellularLocation>
</comment>
<proteinExistence type="inferred from homology"/>
<dbReference type="AlphaFoldDB" id="A0A0C3P8R6"/>
<dbReference type="FunCoup" id="A0A0C3P8R6">
    <property type="interactions" value="657"/>
</dbReference>
<reference evidence="10 11" key="1">
    <citation type="submission" date="2014-04" db="EMBL/GenBank/DDBJ databases">
        <authorList>
            <consortium name="DOE Joint Genome Institute"/>
            <person name="Kuo A."/>
            <person name="Kohler A."/>
            <person name="Costa M.D."/>
            <person name="Nagy L.G."/>
            <person name="Floudas D."/>
            <person name="Copeland A."/>
            <person name="Barry K.W."/>
            <person name="Cichocki N."/>
            <person name="Veneault-Fourrey C."/>
            <person name="LaButti K."/>
            <person name="Lindquist E.A."/>
            <person name="Lipzen A."/>
            <person name="Lundell T."/>
            <person name="Morin E."/>
            <person name="Murat C."/>
            <person name="Sun H."/>
            <person name="Tunlid A."/>
            <person name="Henrissat B."/>
            <person name="Grigoriev I.V."/>
            <person name="Hibbett D.S."/>
            <person name="Martin F."/>
            <person name="Nordberg H.P."/>
            <person name="Cantor M.N."/>
            <person name="Hua S.X."/>
        </authorList>
    </citation>
    <scope>NUCLEOTIDE SEQUENCE [LARGE SCALE GENOMIC DNA]</scope>
    <source>
        <strain evidence="10 11">Marx 270</strain>
    </source>
</reference>
<dbReference type="SMART" id="SM00174">
    <property type="entry name" value="RHO"/>
    <property type="match status" value="1"/>
</dbReference>
<dbReference type="STRING" id="870435.A0A0C3P8R6"/>
<dbReference type="OrthoDB" id="8830751at2759"/>
<dbReference type="NCBIfam" id="TIGR00231">
    <property type="entry name" value="small_GTP"/>
    <property type="match status" value="1"/>
</dbReference>
<dbReference type="SMART" id="SM00173">
    <property type="entry name" value="RAS"/>
    <property type="match status" value="1"/>
</dbReference>
<evidence type="ECO:0000256" key="9">
    <source>
        <dbReference type="ARBA" id="ARBA00023289"/>
    </source>
</evidence>
<evidence type="ECO:0000256" key="5">
    <source>
        <dbReference type="ARBA" id="ARBA00022741"/>
    </source>
</evidence>
<dbReference type="InterPro" id="IPR005225">
    <property type="entry name" value="Small_GTP-bd"/>
</dbReference>
<evidence type="ECO:0000256" key="6">
    <source>
        <dbReference type="ARBA" id="ARBA00023134"/>
    </source>
</evidence>
<evidence type="ECO:0000256" key="2">
    <source>
        <dbReference type="ARBA" id="ARBA00010142"/>
    </source>
</evidence>
<dbReference type="Gene3D" id="3.40.50.300">
    <property type="entry name" value="P-loop containing nucleotide triphosphate hydrolases"/>
    <property type="match status" value="1"/>
</dbReference>
<dbReference type="CDD" id="cd01870">
    <property type="entry name" value="RhoA_like"/>
    <property type="match status" value="1"/>
</dbReference>
<name>A0A0C3P8R6_PISTI</name>
<accession>A0A0C3P8R6</accession>
<keyword evidence="9" id="KW-0636">Prenylation</keyword>
<evidence type="ECO:0000256" key="8">
    <source>
        <dbReference type="ARBA" id="ARBA00023288"/>
    </source>
</evidence>